<sequence>MALSGMTRFGFKSMQLSDNKEAAAEAIVKLGRGVDTRKGRPPCNKRPKTYTNWFTPELWPPIDAALKRYGRSAKAVVSHLQKFFVHKYRDNPYLQLNESTVRGWFKFNSKGEKIFRPSAQVAIDMLQAGYSKKEIASWRYTSHLDTVWNGHKELEIEFINLLNELMDALVGFNSVIIQFQLKAFLQVRCLEILPEADGTFDISRNFVKKWVKDRLGWSYKKLLPTGNQRSFRLKGCMDVAIQGQGDKRMITIMVSSNAEGFMLPAQVIFEAETLQEFVEKLLAPWIVSTCTRLGLNPQKQRSVWIIDCYSVHLRKDFMEWMKLHYPLILLLFVPASTTSKLQPADVNLMRPFKSNIERQFGLWAMAEIAGKLGKGIKAENATLENRIGPLRKKFCEWLLSAQQELEALHMNIRRGWEKIGFHAAWSITTQMRAVEMNANQQLFNQDEAEHEELTHAFDTEWSGDITALEALEYDSFLDDVPLDSQAEQVFDYADLFSA</sequence>
<dbReference type="AlphaFoldDB" id="A0ABD3GZV9"/>
<evidence type="ECO:0000313" key="2">
    <source>
        <dbReference type="EMBL" id="KAL3683409.1"/>
    </source>
</evidence>
<reference evidence="2 3" key="1">
    <citation type="submission" date="2024-09" db="EMBL/GenBank/DDBJ databases">
        <title>Chromosome-scale assembly of Riccia sorocarpa.</title>
        <authorList>
            <person name="Paukszto L."/>
        </authorList>
    </citation>
    <scope>NUCLEOTIDE SEQUENCE [LARGE SCALE GENOMIC DNA]</scope>
    <source>
        <strain evidence="2">LP-2024</strain>
        <tissue evidence="2">Aerial parts of the thallus</tissue>
    </source>
</reference>
<protein>
    <recommendedName>
        <fullName evidence="1">DDE-1 domain-containing protein</fullName>
    </recommendedName>
</protein>
<evidence type="ECO:0000313" key="3">
    <source>
        <dbReference type="Proteomes" id="UP001633002"/>
    </source>
</evidence>
<feature type="domain" description="DDE-1" evidence="1">
    <location>
        <begin position="284"/>
        <end position="385"/>
    </location>
</feature>
<proteinExistence type="predicted"/>
<keyword evidence="3" id="KW-1185">Reference proteome</keyword>
<gene>
    <name evidence="2" type="ORF">R1sor_001431</name>
</gene>
<accession>A0ABD3GZV9</accession>
<comment type="caution">
    <text evidence="2">The sequence shown here is derived from an EMBL/GenBank/DDBJ whole genome shotgun (WGS) entry which is preliminary data.</text>
</comment>
<dbReference type="Proteomes" id="UP001633002">
    <property type="component" value="Unassembled WGS sequence"/>
</dbReference>
<dbReference type="Pfam" id="PF03184">
    <property type="entry name" value="DDE_1"/>
    <property type="match status" value="1"/>
</dbReference>
<dbReference type="InterPro" id="IPR004875">
    <property type="entry name" value="DDE_SF_endonuclease_dom"/>
</dbReference>
<evidence type="ECO:0000259" key="1">
    <source>
        <dbReference type="Pfam" id="PF03184"/>
    </source>
</evidence>
<organism evidence="2 3">
    <name type="scientific">Riccia sorocarpa</name>
    <dbReference type="NCBI Taxonomy" id="122646"/>
    <lineage>
        <taxon>Eukaryota</taxon>
        <taxon>Viridiplantae</taxon>
        <taxon>Streptophyta</taxon>
        <taxon>Embryophyta</taxon>
        <taxon>Marchantiophyta</taxon>
        <taxon>Marchantiopsida</taxon>
        <taxon>Marchantiidae</taxon>
        <taxon>Marchantiales</taxon>
        <taxon>Ricciaceae</taxon>
        <taxon>Riccia</taxon>
    </lineage>
</organism>
<dbReference type="EMBL" id="JBJQOH010000006">
    <property type="protein sequence ID" value="KAL3683409.1"/>
    <property type="molecule type" value="Genomic_DNA"/>
</dbReference>
<name>A0ABD3GZV9_9MARC</name>